<keyword evidence="2" id="KW-1185">Reference proteome</keyword>
<organism evidence="1 2">
    <name type="scientific">Deinococcus gobiensis (strain DSM 21396 / JCM 16679 / CGMCC 1.7299 / I-0)</name>
    <dbReference type="NCBI Taxonomy" id="745776"/>
    <lineage>
        <taxon>Bacteria</taxon>
        <taxon>Thermotogati</taxon>
        <taxon>Deinococcota</taxon>
        <taxon>Deinococci</taxon>
        <taxon>Deinococcales</taxon>
        <taxon>Deinococcaceae</taxon>
        <taxon>Deinococcus</taxon>
    </lineage>
</organism>
<keyword evidence="1" id="KW-0614">Plasmid</keyword>
<dbReference type="Proteomes" id="UP000007575">
    <property type="component" value="Plasmid P2"/>
</dbReference>
<sequence length="122" mass="13667">MTFFDSIAAVDLDDLLAEMHGGVDRSRGLTPEDFDSEDAYLEALMGEDGEDAGEVMDDDLTPEEREDAQAAAEEWAMIAERMVKSGRARDLTAAYQLLENEQTRMILGEDAPIYMHRYDVTI</sequence>
<protein>
    <submittedName>
        <fullName evidence="1">Uncharacterized protein</fullName>
    </submittedName>
</protein>
<dbReference type="PATRIC" id="fig|745776.4.peg.3515"/>
<dbReference type="HOGENOM" id="CLU_2022933_0_0_0"/>
<gene>
    <name evidence="1" type="ordered locus">DGo_PB0133</name>
</gene>
<proteinExistence type="predicted"/>
<reference evidence="1 2" key="1">
    <citation type="journal article" date="2012" name="PLoS ONE">
        <title>Genome sequence and transcriptome analysis of the radioresistant bacterium Deinococcus gobiensis: insights into the extreme environmental adaptations.</title>
        <authorList>
            <person name="Yuan M."/>
            <person name="Chen M."/>
            <person name="Zhang W."/>
            <person name="Lu W."/>
            <person name="Wang J."/>
            <person name="Yang M."/>
            <person name="Zhao P."/>
            <person name="Tang R."/>
            <person name="Li X."/>
            <person name="Hao Y."/>
            <person name="Zhou Z."/>
            <person name="Zhan Y."/>
            <person name="Yu H."/>
            <person name="Teng C."/>
            <person name="Yan Y."/>
            <person name="Ping S."/>
            <person name="Wang Y."/>
            <person name="Lin M."/>
        </authorList>
    </citation>
    <scope>NUCLEOTIDE SEQUENCE [LARGE SCALE GENOMIC DNA]</scope>
    <source>
        <strain evidence="2">DSM 21396 / JCM 16679 / CGMCC 1.7299 / I-0</strain>
        <plasmid evidence="1">P2</plasmid>
    </source>
</reference>
<dbReference type="EMBL" id="CP002193">
    <property type="protein sequence ID" value="AFD27402.1"/>
    <property type="molecule type" value="Genomic_DNA"/>
</dbReference>
<evidence type="ECO:0000313" key="2">
    <source>
        <dbReference type="Proteomes" id="UP000007575"/>
    </source>
</evidence>
<dbReference type="AlphaFoldDB" id="H8H1K5"/>
<dbReference type="KEGG" id="dgo:DGo_PB0133"/>
<dbReference type="OrthoDB" id="9980315at2"/>
<dbReference type="RefSeq" id="WP_014686498.1">
    <property type="nucleotide sequence ID" value="NC_017791.1"/>
</dbReference>
<geneLocation type="plasmid" evidence="1 2">
    <name>P2</name>
</geneLocation>
<accession>H8H1K5</accession>
<evidence type="ECO:0000313" key="1">
    <source>
        <dbReference type="EMBL" id="AFD27402.1"/>
    </source>
</evidence>
<name>H8H1K5_DEIGI</name>